<feature type="transmembrane region" description="Helical" evidence="13">
    <location>
        <begin position="178"/>
        <end position="200"/>
    </location>
</feature>
<feature type="transmembrane region" description="Helical" evidence="13">
    <location>
        <begin position="6"/>
        <end position="31"/>
    </location>
</feature>
<evidence type="ECO:0000256" key="5">
    <source>
        <dbReference type="ARBA" id="ARBA00022670"/>
    </source>
</evidence>
<reference evidence="15 16" key="1">
    <citation type="journal article" date="2015" name="Proc. Natl. Acad. Sci. U.S.A.">
        <title>Cultivation of a human-associated TM7 phylotype reveals a reduced genome and epibiotic parasitic lifestyle.</title>
        <authorList>
            <person name="He X."/>
            <person name="McLean J.S."/>
            <person name="Edlund A."/>
            <person name="Yooseph S."/>
            <person name="Hall A.P."/>
            <person name="Liu S.Y."/>
            <person name="Dorrestein P.C."/>
            <person name="Esquenazi E."/>
            <person name="Hunter R.C."/>
            <person name="Cheng G."/>
            <person name="Nelson K.E."/>
            <person name="Lux R."/>
            <person name="Shi W."/>
        </authorList>
    </citation>
    <scope>NUCLEOTIDE SEQUENCE [LARGE SCALE GENOMIC DNA]</scope>
    <source>
        <strain evidence="15 16">TM7x</strain>
    </source>
</reference>
<dbReference type="KEGG" id="sox:TM7x_00555"/>
<dbReference type="Proteomes" id="UP000030902">
    <property type="component" value="Chromosome"/>
</dbReference>
<evidence type="ECO:0000313" key="15">
    <source>
        <dbReference type="EMBL" id="AJA06317.1"/>
    </source>
</evidence>
<keyword evidence="16" id="KW-1185">Reference proteome</keyword>
<feature type="transmembrane region" description="Helical" evidence="13">
    <location>
        <begin position="52"/>
        <end position="70"/>
    </location>
</feature>
<dbReference type="GO" id="GO:0046872">
    <property type="term" value="F:metal ion binding"/>
    <property type="evidence" value="ECO:0007669"/>
    <property type="project" value="UniProtKB-KW"/>
</dbReference>
<dbReference type="InterPro" id="IPR044537">
    <property type="entry name" value="Rip2-like"/>
</dbReference>
<dbReference type="GO" id="GO:0006508">
    <property type="term" value="P:proteolysis"/>
    <property type="evidence" value="ECO:0007669"/>
    <property type="project" value="UniProtKB-KW"/>
</dbReference>
<dbReference type="PANTHER" id="PTHR35864">
    <property type="entry name" value="ZINC METALLOPROTEASE MJ0611-RELATED"/>
    <property type="match status" value="1"/>
</dbReference>
<keyword evidence="5 15" id="KW-0645">Protease</keyword>
<evidence type="ECO:0000256" key="4">
    <source>
        <dbReference type="ARBA" id="ARBA00022475"/>
    </source>
</evidence>
<dbReference type="Pfam" id="PF02163">
    <property type="entry name" value="Peptidase_M50"/>
    <property type="match status" value="1"/>
</dbReference>
<keyword evidence="9" id="KW-0862">Zinc</keyword>
<dbReference type="PANTHER" id="PTHR35864:SF1">
    <property type="entry name" value="ZINC METALLOPROTEASE YWHC-RELATED"/>
    <property type="match status" value="1"/>
</dbReference>
<feature type="transmembrane region" description="Helical" evidence="13">
    <location>
        <begin position="90"/>
        <end position="115"/>
    </location>
</feature>
<keyword evidence="6 13" id="KW-0812">Transmembrane</keyword>
<evidence type="ECO:0000256" key="13">
    <source>
        <dbReference type="SAM" id="Phobius"/>
    </source>
</evidence>
<name>A0A6S4GTE4_9BACT</name>
<evidence type="ECO:0000256" key="11">
    <source>
        <dbReference type="ARBA" id="ARBA00023049"/>
    </source>
</evidence>
<comment type="subcellular location">
    <subcellularLocation>
        <location evidence="2">Cell membrane</location>
        <topology evidence="2">Multi-pass membrane protein</topology>
    </subcellularLocation>
</comment>
<dbReference type="EMBL" id="CP007496">
    <property type="protein sequence ID" value="AJA06317.1"/>
    <property type="molecule type" value="Genomic_DNA"/>
</dbReference>
<evidence type="ECO:0000256" key="3">
    <source>
        <dbReference type="ARBA" id="ARBA00007931"/>
    </source>
</evidence>
<dbReference type="GO" id="GO:0008237">
    <property type="term" value="F:metallopeptidase activity"/>
    <property type="evidence" value="ECO:0007669"/>
    <property type="project" value="UniProtKB-KW"/>
</dbReference>
<proteinExistence type="inferred from homology"/>
<evidence type="ECO:0000256" key="7">
    <source>
        <dbReference type="ARBA" id="ARBA00022723"/>
    </source>
</evidence>
<evidence type="ECO:0000256" key="12">
    <source>
        <dbReference type="ARBA" id="ARBA00023136"/>
    </source>
</evidence>
<evidence type="ECO:0000256" key="10">
    <source>
        <dbReference type="ARBA" id="ARBA00022989"/>
    </source>
</evidence>
<keyword evidence="4" id="KW-1003">Cell membrane</keyword>
<dbReference type="AlphaFoldDB" id="A0A6S4GTE4"/>
<comment type="similarity">
    <text evidence="3">Belongs to the peptidase M50B family.</text>
</comment>
<dbReference type="InterPro" id="IPR052348">
    <property type="entry name" value="Metallopeptidase_M50B"/>
</dbReference>
<evidence type="ECO:0000256" key="8">
    <source>
        <dbReference type="ARBA" id="ARBA00022801"/>
    </source>
</evidence>
<dbReference type="CDD" id="cd06158">
    <property type="entry name" value="S2P-M50_like_1"/>
    <property type="match status" value="1"/>
</dbReference>
<comment type="cofactor">
    <cofactor evidence="1">
        <name>Zn(2+)</name>
        <dbReference type="ChEBI" id="CHEBI:29105"/>
    </cofactor>
</comment>
<evidence type="ECO:0000256" key="9">
    <source>
        <dbReference type="ARBA" id="ARBA00022833"/>
    </source>
</evidence>
<protein>
    <submittedName>
        <fullName evidence="15">Zinc metalloprotease ywhC</fullName>
    </submittedName>
</protein>
<dbReference type="InterPro" id="IPR008915">
    <property type="entry name" value="Peptidase_M50"/>
</dbReference>
<evidence type="ECO:0000313" key="16">
    <source>
        <dbReference type="Proteomes" id="UP000030902"/>
    </source>
</evidence>
<keyword evidence="12 13" id="KW-0472">Membrane</keyword>
<sequence>MVLEIIIVIVVILLSMTIHEAMHAFMGYALGDDTARQEGRLTLNPIRHIDPFMTLLLPLMMVLLHGPIFGGAKPVPFNPNRVRFGEWGAALVALSGPITNLLIAFIVFGLGVICGIITSGGVIQPTIYGMVISTAVSVNLGFFIFNMLPIPPLDGSRILYAVAPEGIRVIMQKIEQQGALLVLVLVLLFSGAVGQVMFGCTRAILHIFMMIFGV</sequence>
<accession>A0A6S4GTE4</accession>
<gene>
    <name evidence="15" type="ORF">TM7x_00555</name>
</gene>
<keyword evidence="11 15" id="KW-0482">Metalloprotease</keyword>
<evidence type="ECO:0000256" key="1">
    <source>
        <dbReference type="ARBA" id="ARBA00001947"/>
    </source>
</evidence>
<keyword evidence="7" id="KW-0479">Metal-binding</keyword>
<feature type="transmembrane region" description="Helical" evidence="13">
    <location>
        <begin position="127"/>
        <end position="148"/>
    </location>
</feature>
<keyword evidence="8" id="KW-0378">Hydrolase</keyword>
<dbReference type="GO" id="GO:0005886">
    <property type="term" value="C:plasma membrane"/>
    <property type="evidence" value="ECO:0007669"/>
    <property type="project" value="UniProtKB-SubCell"/>
</dbReference>
<evidence type="ECO:0000259" key="14">
    <source>
        <dbReference type="Pfam" id="PF02163"/>
    </source>
</evidence>
<feature type="domain" description="Peptidase M50" evidence="14">
    <location>
        <begin position="130"/>
        <end position="188"/>
    </location>
</feature>
<evidence type="ECO:0000256" key="6">
    <source>
        <dbReference type="ARBA" id="ARBA00022692"/>
    </source>
</evidence>
<organism evidence="15 16">
    <name type="scientific">Candidatus Nanosynbacter lyticus</name>
    <dbReference type="NCBI Taxonomy" id="2093824"/>
    <lineage>
        <taxon>Bacteria</taxon>
        <taxon>Candidatus Saccharimonadota</taxon>
        <taxon>Candidatus Saccharimonadia</taxon>
        <taxon>Candidatus Nanosynbacterales</taxon>
        <taxon>Candidatus Nanosynbacteraceae</taxon>
        <taxon>Candidatus Nanosynbacter</taxon>
    </lineage>
</organism>
<evidence type="ECO:0000256" key="2">
    <source>
        <dbReference type="ARBA" id="ARBA00004651"/>
    </source>
</evidence>
<keyword evidence="10 13" id="KW-1133">Transmembrane helix</keyword>